<dbReference type="PROSITE" id="PS51094">
    <property type="entry name" value="PTS_EIIA_TYPE_2"/>
    <property type="match status" value="1"/>
</dbReference>
<dbReference type="AlphaFoldDB" id="A0A0C2W814"/>
<dbReference type="STRING" id="889306.KP78_05380"/>
<keyword evidence="4" id="KW-0597">Phosphoprotein</keyword>
<name>A0A0C2W814_9BACL</name>
<dbReference type="InterPro" id="IPR050893">
    <property type="entry name" value="Sugar_PTS"/>
</dbReference>
<evidence type="ECO:0000313" key="13">
    <source>
        <dbReference type="EMBL" id="KIL52168.1"/>
    </source>
</evidence>
<reference evidence="13 14" key="1">
    <citation type="submission" date="2015-01" db="EMBL/GenBank/DDBJ databases">
        <title>Genome sequencing of Jeotgalibacillus soli.</title>
        <authorList>
            <person name="Goh K.M."/>
            <person name="Chan K.-G."/>
            <person name="Yaakop A.S."/>
            <person name="Ee R."/>
            <person name="Gan H.M."/>
            <person name="Chan C.S."/>
        </authorList>
    </citation>
    <scope>NUCLEOTIDE SEQUENCE [LARGE SCALE GENOMIC DNA]</scope>
    <source>
        <strain evidence="13 14">P9</strain>
    </source>
</reference>
<evidence type="ECO:0000256" key="11">
    <source>
        <dbReference type="ARBA" id="ARBA00030962"/>
    </source>
</evidence>
<keyword evidence="6" id="KW-0808">Transferase</keyword>
<dbReference type="Proteomes" id="UP000031938">
    <property type="component" value="Unassembled WGS sequence"/>
</dbReference>
<dbReference type="GO" id="GO:0009401">
    <property type="term" value="P:phosphoenolpyruvate-dependent sugar phosphotransferase system"/>
    <property type="evidence" value="ECO:0007669"/>
    <property type="project" value="UniProtKB-KW"/>
</dbReference>
<organism evidence="13 14">
    <name type="scientific">Jeotgalibacillus soli</name>
    <dbReference type="NCBI Taxonomy" id="889306"/>
    <lineage>
        <taxon>Bacteria</taxon>
        <taxon>Bacillati</taxon>
        <taxon>Bacillota</taxon>
        <taxon>Bacilli</taxon>
        <taxon>Bacillales</taxon>
        <taxon>Caryophanaceae</taxon>
        <taxon>Jeotgalibacillus</taxon>
    </lineage>
</organism>
<sequence>MSTLFKPENIILNAKLNSKTEAIEQAGKILVEQGYVTPTYIDKMKEREELTSTFMGNFVAIPHGTDEAKIEVLSSGLSLLQVPEGVEFNGETVKLVIGIAGKDGEHLELLSKIAIVCSEIENVEKLVAANSAEEIIRLFEEAE</sequence>
<evidence type="ECO:0000256" key="1">
    <source>
        <dbReference type="ARBA" id="ARBA00002434"/>
    </source>
</evidence>
<keyword evidence="3" id="KW-0813">Transport</keyword>
<evidence type="ECO:0000256" key="9">
    <source>
        <dbReference type="ARBA" id="ARBA00029908"/>
    </source>
</evidence>
<keyword evidence="5" id="KW-0762">Sugar transport</keyword>
<evidence type="ECO:0000256" key="10">
    <source>
        <dbReference type="ARBA" id="ARBA00030956"/>
    </source>
</evidence>
<evidence type="ECO:0000256" key="6">
    <source>
        <dbReference type="ARBA" id="ARBA00022679"/>
    </source>
</evidence>
<feature type="domain" description="PTS EIIA type-2" evidence="12">
    <location>
        <begin position="3"/>
        <end position="142"/>
    </location>
</feature>
<accession>A0A0C2W814</accession>
<dbReference type="InterPro" id="IPR002178">
    <property type="entry name" value="PTS_EIIA_type-2_dom"/>
</dbReference>
<gene>
    <name evidence="13" type="ORF">KP78_05380</name>
</gene>
<comment type="function">
    <text evidence="1">The phosphoenolpyruvate-dependent sugar phosphotransferase system (sugar PTS), a major carbohydrate active transport system, catalyzes the phosphorylation of incoming sugar substrates concomitantly with their translocation across the cell membrane. The enzyme II CmtAB PTS system is involved in D-mannitol transport.</text>
</comment>
<dbReference type="PANTHER" id="PTHR30181:SF2">
    <property type="entry name" value="PTS SYSTEM MANNITOL-SPECIFIC EIICBA COMPONENT"/>
    <property type="match status" value="1"/>
</dbReference>
<dbReference type="Gene3D" id="3.40.930.10">
    <property type="entry name" value="Mannitol-specific EII, Chain A"/>
    <property type="match status" value="1"/>
</dbReference>
<dbReference type="GO" id="GO:0005886">
    <property type="term" value="C:plasma membrane"/>
    <property type="evidence" value="ECO:0007669"/>
    <property type="project" value="TreeGrafter"/>
</dbReference>
<comment type="caution">
    <text evidence="13">The sequence shown here is derived from an EMBL/GenBank/DDBJ whole genome shotgun (WGS) entry which is preliminary data.</text>
</comment>
<dbReference type="PANTHER" id="PTHR30181">
    <property type="entry name" value="MANNITOL PERMEASE IIC COMPONENT"/>
    <property type="match status" value="1"/>
</dbReference>
<evidence type="ECO:0000256" key="4">
    <source>
        <dbReference type="ARBA" id="ARBA00022553"/>
    </source>
</evidence>
<evidence type="ECO:0000313" key="14">
    <source>
        <dbReference type="Proteomes" id="UP000031938"/>
    </source>
</evidence>
<evidence type="ECO:0000256" key="2">
    <source>
        <dbReference type="ARBA" id="ARBA00014783"/>
    </source>
</evidence>
<dbReference type="InterPro" id="IPR016152">
    <property type="entry name" value="PTrfase/Anion_transptr"/>
</dbReference>
<dbReference type="PROSITE" id="PS00372">
    <property type="entry name" value="PTS_EIIA_TYPE_2_HIS"/>
    <property type="match status" value="1"/>
</dbReference>
<evidence type="ECO:0000256" key="7">
    <source>
        <dbReference type="ARBA" id="ARBA00022683"/>
    </source>
</evidence>
<dbReference type="EMBL" id="JXRP01000006">
    <property type="protein sequence ID" value="KIL52168.1"/>
    <property type="molecule type" value="Genomic_DNA"/>
</dbReference>
<evidence type="ECO:0000256" key="5">
    <source>
        <dbReference type="ARBA" id="ARBA00022597"/>
    </source>
</evidence>
<dbReference type="Pfam" id="PF00359">
    <property type="entry name" value="PTS_EIIA_2"/>
    <property type="match status" value="1"/>
</dbReference>
<dbReference type="PATRIC" id="fig|889306.3.peg.536"/>
<protein>
    <recommendedName>
        <fullName evidence="2">Mannitol-specific phosphotransferase enzyme IIA component</fullName>
    </recommendedName>
    <alternativeName>
        <fullName evidence="10">EIIA</fullName>
    </alternativeName>
    <alternativeName>
        <fullName evidence="11">EIII</fullName>
    </alternativeName>
    <alternativeName>
        <fullName evidence="9">PTS system mannitol-specific EIIA component</fullName>
    </alternativeName>
</protein>
<dbReference type="GO" id="GO:0090563">
    <property type="term" value="F:protein-phosphocysteine-sugar phosphotransferase activity"/>
    <property type="evidence" value="ECO:0007669"/>
    <property type="project" value="TreeGrafter"/>
</dbReference>
<keyword evidence="7" id="KW-0598">Phosphotransferase system</keyword>
<evidence type="ECO:0000256" key="8">
    <source>
        <dbReference type="ARBA" id="ARBA00022777"/>
    </source>
</evidence>
<dbReference type="SUPFAM" id="SSF55804">
    <property type="entry name" value="Phoshotransferase/anion transport protein"/>
    <property type="match status" value="1"/>
</dbReference>
<dbReference type="GO" id="GO:0016301">
    <property type="term" value="F:kinase activity"/>
    <property type="evidence" value="ECO:0007669"/>
    <property type="project" value="UniProtKB-KW"/>
</dbReference>
<dbReference type="CDD" id="cd00211">
    <property type="entry name" value="PTS_IIA_fru"/>
    <property type="match status" value="1"/>
</dbReference>
<dbReference type="RefSeq" id="WP_041085980.1">
    <property type="nucleotide sequence ID" value="NZ_JXRP01000006.1"/>
</dbReference>
<evidence type="ECO:0000256" key="3">
    <source>
        <dbReference type="ARBA" id="ARBA00022448"/>
    </source>
</evidence>
<keyword evidence="8" id="KW-0418">Kinase</keyword>
<proteinExistence type="predicted"/>
<keyword evidence="14" id="KW-1185">Reference proteome</keyword>
<dbReference type="OrthoDB" id="1640042at2"/>
<evidence type="ECO:0000259" key="12">
    <source>
        <dbReference type="PROSITE" id="PS51094"/>
    </source>
</evidence>